<keyword evidence="3 11" id="KW-0813">Transport</keyword>
<proteinExistence type="inferred from homology"/>
<feature type="compositionally biased region" description="Basic residues" evidence="12">
    <location>
        <begin position="18"/>
        <end position="28"/>
    </location>
</feature>
<protein>
    <recommendedName>
        <fullName evidence="11">Anion exchange protein</fullName>
    </recommendedName>
</protein>
<evidence type="ECO:0000313" key="15">
    <source>
        <dbReference type="EMBL" id="KAK2586571.1"/>
    </source>
</evidence>
<feature type="region of interest" description="Disordered" evidence="12">
    <location>
        <begin position="450"/>
        <end position="471"/>
    </location>
</feature>
<feature type="transmembrane region" description="Helical" evidence="11">
    <location>
        <begin position="788"/>
        <end position="809"/>
    </location>
</feature>
<evidence type="ECO:0000256" key="9">
    <source>
        <dbReference type="ARBA" id="ARBA00023136"/>
    </source>
</evidence>
<comment type="catalytic activity">
    <reaction evidence="10">
        <text>hydrogencarbonate(in) + chloride(out) = hydrogencarbonate(out) + chloride(in)</text>
        <dbReference type="Rhea" id="RHEA:72363"/>
        <dbReference type="ChEBI" id="CHEBI:17544"/>
        <dbReference type="ChEBI" id="CHEBI:17996"/>
    </reaction>
</comment>
<keyword evidence="6 11" id="KW-0812">Transmembrane</keyword>
<dbReference type="FunFam" id="3.40.930.10:FF:000020">
    <property type="entry name" value="Anion exchange protein"/>
    <property type="match status" value="1"/>
</dbReference>
<keyword evidence="9 11" id="KW-0472">Membrane</keyword>
<keyword evidence="5" id="KW-0039">Anion exchange</keyword>
<evidence type="ECO:0000256" key="2">
    <source>
        <dbReference type="ARBA" id="ARBA00010993"/>
    </source>
</evidence>
<dbReference type="GO" id="GO:0008509">
    <property type="term" value="F:monoatomic anion transmembrane transporter activity"/>
    <property type="evidence" value="ECO:0007669"/>
    <property type="project" value="InterPro"/>
</dbReference>
<dbReference type="PANTHER" id="PTHR11453">
    <property type="entry name" value="ANION EXCHANGE PROTEIN"/>
    <property type="match status" value="1"/>
</dbReference>
<evidence type="ECO:0000256" key="7">
    <source>
        <dbReference type="ARBA" id="ARBA00022989"/>
    </source>
</evidence>
<dbReference type="GO" id="GO:0005452">
    <property type="term" value="F:solute:inorganic anion antiporter activity"/>
    <property type="evidence" value="ECO:0007669"/>
    <property type="project" value="InterPro"/>
</dbReference>
<evidence type="ECO:0000256" key="11">
    <source>
        <dbReference type="RuleBase" id="RU362035"/>
    </source>
</evidence>
<feature type="transmembrane region" description="Helical" evidence="11">
    <location>
        <begin position="584"/>
        <end position="609"/>
    </location>
</feature>
<dbReference type="AlphaFoldDB" id="A0AAD9RVE3"/>
<feature type="compositionally biased region" description="Basic and acidic residues" evidence="12">
    <location>
        <begin position="74"/>
        <end position="84"/>
    </location>
</feature>
<evidence type="ECO:0000256" key="1">
    <source>
        <dbReference type="ARBA" id="ARBA00004651"/>
    </source>
</evidence>
<accession>A0AAD9RVE3</accession>
<evidence type="ECO:0000256" key="10">
    <source>
        <dbReference type="ARBA" id="ARBA00049347"/>
    </source>
</evidence>
<gene>
    <name evidence="15" type="ORF">KPH14_011451</name>
</gene>
<dbReference type="Proteomes" id="UP001258017">
    <property type="component" value="Unassembled WGS sequence"/>
</dbReference>
<keyword evidence="7 11" id="KW-1133">Transmembrane helix</keyword>
<dbReference type="Pfam" id="PF07565">
    <property type="entry name" value="Band_3_cyto"/>
    <property type="match status" value="1"/>
</dbReference>
<comment type="caution">
    <text evidence="15">The sequence shown here is derived from an EMBL/GenBank/DDBJ whole genome shotgun (WGS) entry which is preliminary data.</text>
</comment>
<evidence type="ECO:0000259" key="14">
    <source>
        <dbReference type="Pfam" id="PF07565"/>
    </source>
</evidence>
<evidence type="ECO:0000256" key="6">
    <source>
        <dbReference type="ARBA" id="ARBA00022692"/>
    </source>
</evidence>
<dbReference type="PRINTS" id="PR01231">
    <property type="entry name" value="HCO3TRNSPORT"/>
</dbReference>
<name>A0AAD9RVE3_9HYME</name>
<evidence type="ECO:0000256" key="8">
    <source>
        <dbReference type="ARBA" id="ARBA00023065"/>
    </source>
</evidence>
<reference evidence="15" key="2">
    <citation type="journal article" date="2023" name="Commun. Biol.">
        <title>Intrasexual cuticular hydrocarbon dimorphism in a wasp sheds light on hydrocarbon biosynthesis genes in Hymenoptera.</title>
        <authorList>
            <person name="Moris V.C."/>
            <person name="Podsiadlowski L."/>
            <person name="Martin S."/>
            <person name="Oeyen J.P."/>
            <person name="Donath A."/>
            <person name="Petersen M."/>
            <person name="Wilbrandt J."/>
            <person name="Misof B."/>
            <person name="Liedtke D."/>
            <person name="Thamm M."/>
            <person name="Scheiner R."/>
            <person name="Schmitt T."/>
            <person name="Niehuis O."/>
        </authorList>
    </citation>
    <scope>NUCLEOTIDE SEQUENCE</scope>
    <source>
        <strain evidence="15">GBR_01_08_01A</strain>
    </source>
</reference>
<evidence type="ECO:0000256" key="12">
    <source>
        <dbReference type="SAM" id="MobiDB-lite"/>
    </source>
</evidence>
<dbReference type="InterPro" id="IPR011531">
    <property type="entry name" value="HCO3_transpt-like_TM_dom"/>
</dbReference>
<evidence type="ECO:0000259" key="13">
    <source>
        <dbReference type="Pfam" id="PF00955"/>
    </source>
</evidence>
<feature type="transmembrane region" description="Helical" evidence="11">
    <location>
        <begin position="499"/>
        <end position="520"/>
    </location>
</feature>
<feature type="transmembrane region" description="Helical" evidence="11">
    <location>
        <begin position="739"/>
        <end position="755"/>
    </location>
</feature>
<keyword evidence="16" id="KW-1185">Reference proteome</keyword>
<dbReference type="InterPro" id="IPR003020">
    <property type="entry name" value="HCO3_transpt_euk"/>
</dbReference>
<dbReference type="GO" id="GO:0015701">
    <property type="term" value="P:bicarbonate transport"/>
    <property type="evidence" value="ECO:0007669"/>
    <property type="project" value="TreeGrafter"/>
</dbReference>
<feature type="transmembrane region" description="Helical" evidence="11">
    <location>
        <begin position="616"/>
        <end position="637"/>
    </location>
</feature>
<feature type="transmembrane region" description="Helical" evidence="11">
    <location>
        <begin position="701"/>
        <end position="719"/>
    </location>
</feature>
<feature type="domain" description="Bicarbonate transporter-like transmembrane" evidence="13">
    <location>
        <begin position="470"/>
        <end position="1017"/>
    </location>
</feature>
<dbReference type="NCBIfam" id="TIGR00834">
    <property type="entry name" value="ae"/>
    <property type="match status" value="1"/>
</dbReference>
<dbReference type="FunFam" id="1.10.287.570:FF:000001">
    <property type="entry name" value="Anion exchange protein"/>
    <property type="match status" value="1"/>
</dbReference>
<feature type="compositionally biased region" description="Acidic residues" evidence="12">
    <location>
        <begin position="1023"/>
        <end position="1032"/>
    </location>
</feature>
<keyword evidence="8 11" id="KW-0406">Ion transport</keyword>
<dbReference type="SUPFAM" id="SSF55804">
    <property type="entry name" value="Phoshotransferase/anion transport protein"/>
    <property type="match status" value="1"/>
</dbReference>
<feature type="transmembrane region" description="Helical" evidence="11">
    <location>
        <begin position="962"/>
        <end position="979"/>
    </location>
</feature>
<evidence type="ECO:0000256" key="4">
    <source>
        <dbReference type="ARBA" id="ARBA00022475"/>
    </source>
</evidence>
<comment type="similarity">
    <text evidence="2 11">Belongs to the anion exchanger (TC 2.A.31) family.</text>
</comment>
<dbReference type="Pfam" id="PF00955">
    <property type="entry name" value="HCO3_cotransp"/>
    <property type="match status" value="1"/>
</dbReference>
<dbReference type="GO" id="GO:0005886">
    <property type="term" value="C:plasma membrane"/>
    <property type="evidence" value="ECO:0007669"/>
    <property type="project" value="UniProtKB-SubCell"/>
</dbReference>
<dbReference type="Gene3D" id="1.10.287.570">
    <property type="entry name" value="Helical hairpin bin"/>
    <property type="match status" value="1"/>
</dbReference>
<dbReference type="Gene3D" id="3.40.930.10">
    <property type="entry name" value="Mannitol-specific EII, Chain A"/>
    <property type="match status" value="1"/>
</dbReference>
<feature type="region of interest" description="Disordered" evidence="12">
    <location>
        <begin position="72"/>
        <end position="96"/>
    </location>
</feature>
<feature type="transmembrane region" description="Helical" evidence="11">
    <location>
        <begin position="890"/>
        <end position="909"/>
    </location>
</feature>
<evidence type="ECO:0000313" key="16">
    <source>
        <dbReference type="Proteomes" id="UP001258017"/>
    </source>
</evidence>
<sequence length="1038" mass="117101">MFYERERAVERLQIGNIRQRRHHHKSRKYSLQEDPQWRKRSGAGLPDGPGILARRVSVQPEEASTLQELDIDDLESHRSDDPRGMRRHKAAHSTVQIGRRKEGGIPHDAFKKMYDHSPHEVFVQLDELHGVGEEREWRETARWIKYEEDVEEGADRWGRPHVASLSFHSLLNLRRCLETGVVLLDLEEKDLPGLIYRVVEQMVIEELILPEDRPVVMRALLLKHRHVHENDRGFRFGGKRNYSSYTSLQNLNDTKPKIVSSNLALDSNHTAVDMKEELTFTSSQEDLKKSHNEYILKRIPPGAEATVVLVGAVDFLDQPTIAFVRLAEGVFMPAITEVTIPVRFMFILLGPRNADLDYHEIGRSIATLMANTSFHKVAYKANERRELLSAINEFLDDSIVLPPGDWERQALLPFNELKAKSEAIRKRKAKALEDKAKPVQTEAAIKKALLAGEEEKKPPDDDDPLRRTKRPFGGIINDIKRRYPHYLSDFTDGLNSSCIAAAIFMYFAALCAAITFGGLMSDKTHNVIGISETLVSGSWTGVVMALFATQPLVIIGTTGPLLLFDESLYNFCKANELEFLTVRVYIGAWMGIIALAIACVEGSVLVRLFTRFTEEIFTGLISLLYIVETFVKLYNYFVRNPLLEEYNFLPDSNQTEPVNVTEIKVIYETWSGTEITVAYNDTRTLVPRQDNAGNLINQPNTALMCTILCLGTFLGAYYLRIFRNSHYLGRSARRAFGDFGVPISIIVFVLIDYLAKVKTEKLLVPKGLSPSVAGRSWFVSPAGITQPIPLWMTLACAIPALLVYILVFMETQISELIIDKKERKLRKGNGYHMDIVVVCLMNVGCGLMGAPWCSAASVRSLTHVSAVTIMSRTHAPGDKPHIVEVKEQRVSALLVAILMGVSVLMAPLLRRVPMSVLLGVFLYMGISSTNGVQLFDRVKLFFMPVKHHGSANYVRRVQTYKMHIFTLIQILCLAVLWIVKSTQAALALPFFLILMIPLRAQMSHFFTPAELRALDSKGSEHESTEDEPDFYEEAPLPG</sequence>
<comment type="subcellular location">
    <subcellularLocation>
        <location evidence="1">Cell membrane</location>
        <topology evidence="1">Multi-pass membrane protein</topology>
    </subcellularLocation>
    <subcellularLocation>
        <location evidence="11">Membrane</location>
        <topology evidence="11">Multi-pass membrane protein</topology>
    </subcellularLocation>
</comment>
<feature type="domain" description="Band 3 cytoplasmic" evidence="14">
    <location>
        <begin position="119"/>
        <end position="407"/>
    </location>
</feature>
<dbReference type="PANTHER" id="PTHR11453:SF47">
    <property type="entry name" value="ANION EXCHANGE PROTEIN"/>
    <property type="match status" value="1"/>
</dbReference>
<organism evidence="15 16">
    <name type="scientific">Odynerus spinipes</name>
    <dbReference type="NCBI Taxonomy" id="1348599"/>
    <lineage>
        <taxon>Eukaryota</taxon>
        <taxon>Metazoa</taxon>
        <taxon>Ecdysozoa</taxon>
        <taxon>Arthropoda</taxon>
        <taxon>Hexapoda</taxon>
        <taxon>Insecta</taxon>
        <taxon>Pterygota</taxon>
        <taxon>Neoptera</taxon>
        <taxon>Endopterygota</taxon>
        <taxon>Hymenoptera</taxon>
        <taxon>Apocrita</taxon>
        <taxon>Aculeata</taxon>
        <taxon>Vespoidea</taxon>
        <taxon>Vespidae</taxon>
        <taxon>Eumeninae</taxon>
        <taxon>Odynerus</taxon>
    </lineage>
</organism>
<feature type="transmembrane region" description="Helical" evidence="11">
    <location>
        <begin position="830"/>
        <end position="852"/>
    </location>
</feature>
<dbReference type="InterPro" id="IPR001717">
    <property type="entry name" value="Anion_exchange"/>
</dbReference>
<dbReference type="InterPro" id="IPR016152">
    <property type="entry name" value="PTrfase/Anion_transptr"/>
</dbReference>
<feature type="transmembrane region" description="Helical" evidence="11">
    <location>
        <begin position="916"/>
        <end position="935"/>
    </location>
</feature>
<dbReference type="EMBL" id="JAIFRP010000012">
    <property type="protein sequence ID" value="KAK2586571.1"/>
    <property type="molecule type" value="Genomic_DNA"/>
</dbReference>
<feature type="region of interest" description="Disordered" evidence="12">
    <location>
        <begin position="18"/>
        <end position="50"/>
    </location>
</feature>
<evidence type="ECO:0000256" key="5">
    <source>
        <dbReference type="ARBA" id="ARBA00022681"/>
    </source>
</evidence>
<evidence type="ECO:0000256" key="3">
    <source>
        <dbReference type="ARBA" id="ARBA00022448"/>
    </source>
</evidence>
<dbReference type="PRINTS" id="PR00165">
    <property type="entry name" value="ANIONEXCHNGR"/>
</dbReference>
<feature type="region of interest" description="Disordered" evidence="12">
    <location>
        <begin position="1016"/>
        <end position="1038"/>
    </location>
</feature>
<feature type="transmembrane region" description="Helical" evidence="11">
    <location>
        <begin position="986"/>
        <end position="1006"/>
    </location>
</feature>
<feature type="transmembrane region" description="Helical" evidence="11">
    <location>
        <begin position="541"/>
        <end position="564"/>
    </location>
</feature>
<keyword evidence="4" id="KW-1003">Cell membrane</keyword>
<dbReference type="GO" id="GO:0051453">
    <property type="term" value="P:regulation of intracellular pH"/>
    <property type="evidence" value="ECO:0007669"/>
    <property type="project" value="TreeGrafter"/>
</dbReference>
<dbReference type="InterPro" id="IPR013769">
    <property type="entry name" value="Band3_cytoplasmic_dom"/>
</dbReference>
<reference evidence="15" key="1">
    <citation type="submission" date="2021-08" db="EMBL/GenBank/DDBJ databases">
        <authorList>
            <person name="Misof B."/>
            <person name="Oliver O."/>
            <person name="Podsiadlowski L."/>
            <person name="Donath A."/>
            <person name="Peters R."/>
            <person name="Mayer C."/>
            <person name="Rust J."/>
            <person name="Gunkel S."/>
            <person name="Lesny P."/>
            <person name="Martin S."/>
            <person name="Oeyen J.P."/>
            <person name="Petersen M."/>
            <person name="Panagiotis P."/>
            <person name="Wilbrandt J."/>
            <person name="Tanja T."/>
        </authorList>
    </citation>
    <scope>NUCLEOTIDE SEQUENCE</scope>
    <source>
        <strain evidence="15">GBR_01_08_01A</strain>
        <tissue evidence="15">Thorax + abdomen</tissue>
    </source>
</reference>